<keyword evidence="9" id="KW-0698">rRNA processing</keyword>
<feature type="binding site" evidence="12">
    <location>
        <position position="387"/>
    </location>
    <ligand>
        <name>Zn(2+)</name>
        <dbReference type="ChEBI" id="CHEBI:29105"/>
        <label>1</label>
        <note>catalytic</note>
    </ligand>
</feature>
<keyword evidence="4 9" id="KW-0255">Endonuclease</keyword>
<feature type="active site" description="Proton donor" evidence="10">
    <location>
        <position position="192"/>
    </location>
</feature>
<evidence type="ECO:0000313" key="15">
    <source>
        <dbReference type="Proteomes" id="UP000236910"/>
    </source>
</evidence>
<dbReference type="GO" id="GO:0004534">
    <property type="term" value="F:5'-3' RNA exonuclease activity"/>
    <property type="evidence" value="ECO:0007669"/>
    <property type="project" value="UniProtKB-UniRule"/>
</dbReference>
<dbReference type="HAMAP" id="MF_01491">
    <property type="entry name" value="RNase_J_bact"/>
    <property type="match status" value="1"/>
</dbReference>
<dbReference type="InterPro" id="IPR042173">
    <property type="entry name" value="RNase_J_2"/>
</dbReference>
<feature type="binding site" evidence="9 11">
    <location>
        <begin position="361"/>
        <end position="365"/>
    </location>
    <ligand>
        <name>substrate</name>
    </ligand>
</feature>
<evidence type="ECO:0000313" key="14">
    <source>
        <dbReference type="EMBL" id="PMP82810.1"/>
    </source>
</evidence>
<keyword evidence="1 9" id="KW-0963">Cytoplasm</keyword>
<dbReference type="GO" id="GO:0006364">
    <property type="term" value="P:rRNA processing"/>
    <property type="evidence" value="ECO:0007669"/>
    <property type="project" value="UniProtKB-UniRule"/>
</dbReference>
<evidence type="ECO:0000259" key="13">
    <source>
        <dbReference type="SMART" id="SM00849"/>
    </source>
</evidence>
<dbReference type="PANTHER" id="PTHR43694">
    <property type="entry name" value="RIBONUCLEASE J"/>
    <property type="match status" value="1"/>
</dbReference>
<evidence type="ECO:0000256" key="12">
    <source>
        <dbReference type="PIRSR" id="PIRSR004803-3"/>
    </source>
</evidence>
<accession>A0A2J6X759</accession>
<comment type="function">
    <text evidence="9">An RNase that has 5'-3' exonuclease and possibly endonuclease activity. Involved in maturation of rRNA and in some organisms also mRNA maturation and/or decay.</text>
</comment>
<dbReference type="Gene3D" id="3.40.50.10710">
    <property type="entry name" value="Metallo-hydrolase/oxidoreductase"/>
    <property type="match status" value="1"/>
</dbReference>
<dbReference type="InterPro" id="IPR004613">
    <property type="entry name" value="RNase_J"/>
</dbReference>
<feature type="binding site" evidence="12">
    <location>
        <position position="70"/>
    </location>
    <ligand>
        <name>Zn(2+)</name>
        <dbReference type="ChEBI" id="CHEBI:29105"/>
        <label>1</label>
        <note>catalytic</note>
    </ligand>
</feature>
<dbReference type="InterPro" id="IPR055132">
    <property type="entry name" value="RNase_J_b_CASP"/>
</dbReference>
<organism evidence="14 15">
    <name type="scientific">Caldisericum exile</name>
    <dbReference type="NCBI Taxonomy" id="693075"/>
    <lineage>
        <taxon>Bacteria</taxon>
        <taxon>Pseudomonadati</taxon>
        <taxon>Caldisericota/Cryosericota group</taxon>
        <taxon>Caldisericota</taxon>
        <taxon>Caldisericia</taxon>
        <taxon>Caldisericales</taxon>
        <taxon>Caldisericaceae</taxon>
        <taxon>Caldisericum</taxon>
    </lineage>
</organism>
<feature type="binding site" evidence="12">
    <location>
        <position position="138"/>
    </location>
    <ligand>
        <name>Zn(2+)</name>
        <dbReference type="ChEBI" id="CHEBI:29105"/>
        <label>1</label>
        <note>catalytic</note>
    </ligand>
</feature>
<comment type="caution">
    <text evidence="14">The sequence shown here is derived from an EMBL/GenBank/DDBJ whole genome shotgun (WGS) entry which is preliminary data.</text>
</comment>
<evidence type="ECO:0000256" key="4">
    <source>
        <dbReference type="ARBA" id="ARBA00022759"/>
    </source>
</evidence>
<evidence type="ECO:0000256" key="5">
    <source>
        <dbReference type="ARBA" id="ARBA00022801"/>
    </source>
</evidence>
<dbReference type="EMBL" id="PNIX01000172">
    <property type="protein sequence ID" value="PMP82810.1"/>
    <property type="molecule type" value="Genomic_DNA"/>
</dbReference>
<feature type="binding site" evidence="12">
    <location>
        <position position="72"/>
    </location>
    <ligand>
        <name>Zn(2+)</name>
        <dbReference type="ChEBI" id="CHEBI:29105"/>
        <label>1</label>
        <note>catalytic</note>
    </ligand>
</feature>
<evidence type="ECO:0000256" key="7">
    <source>
        <dbReference type="ARBA" id="ARBA00022839"/>
    </source>
</evidence>
<comment type="subunit">
    <text evidence="9">Homodimer, may be a subunit of the RNA degradosome.</text>
</comment>
<feature type="binding site" evidence="12">
    <location>
        <position position="74"/>
    </location>
    <ligand>
        <name>Zn(2+)</name>
        <dbReference type="ChEBI" id="CHEBI:29105"/>
        <label>1</label>
        <note>catalytic</note>
    </ligand>
</feature>
<feature type="binding site" evidence="12">
    <location>
        <position position="160"/>
    </location>
    <ligand>
        <name>Zn(2+)</name>
        <dbReference type="ChEBI" id="CHEBI:29105"/>
        <label>1</label>
        <note>catalytic</note>
    </ligand>
</feature>
<dbReference type="Gene3D" id="3.10.20.580">
    <property type="match status" value="1"/>
</dbReference>
<dbReference type="NCBIfam" id="TIGR00649">
    <property type="entry name" value="MG423"/>
    <property type="match status" value="1"/>
</dbReference>
<feature type="binding site" evidence="12">
    <location>
        <position position="45"/>
    </location>
    <ligand>
        <name>Ca(2+)</name>
        <dbReference type="ChEBI" id="CHEBI:29108"/>
    </ligand>
</feature>
<evidence type="ECO:0000256" key="3">
    <source>
        <dbReference type="ARBA" id="ARBA00022723"/>
    </source>
</evidence>
<dbReference type="InterPro" id="IPR011108">
    <property type="entry name" value="RMMBL"/>
</dbReference>
<dbReference type="Pfam" id="PF17770">
    <property type="entry name" value="RNase_J_C"/>
    <property type="match status" value="1"/>
</dbReference>
<dbReference type="SMART" id="SM00849">
    <property type="entry name" value="Lactamase_B"/>
    <property type="match status" value="1"/>
</dbReference>
<evidence type="ECO:0000256" key="8">
    <source>
        <dbReference type="ARBA" id="ARBA00022884"/>
    </source>
</evidence>
<evidence type="ECO:0000256" key="11">
    <source>
        <dbReference type="PIRSR" id="PIRSR004803-2"/>
    </source>
</evidence>
<sequence>MKNEFKIIPLGGIGEIGKNSTLLEYKGDLALIDFGFKFPPPDLFGVDFIIPDYNYVLKNKNKLKVVVLTHGHLDHIGGLRFLLEEAKPSVILGSDLTLGLVKENIPPKLKSTLNFEVVKPRQTVKVGNFEFTFLTVTHSIPGSFGVVVKTEEGRIFFTGDYKFDATPIDGRQMDIEKLEELSKSGIDVLFSDSTNADESGLTGSESIVGQSLYKIIEQAPGRVIIATFSTNIHRIQQVIDISERLGRKVAFDGRSIIESVKIASKLGYLKLKDNVEVELSDINALPKKMITIITTGTQGEPMSGLVRISNGEHNGIKITKGDIVIISADPIPGNERLVSEVVNKLFKLGAFVYYRKEDGIHVSGHCSQEDIRFMIDLVKPKYFVPVHGEYKHLVYAKKIGEEEGIPSQNIVLLENGLGVALADHKLRKLPRISTGEILVEGNMKFPVKNEVDLAHIGERKELATKGVLLIIVFLKKNREFARPIHIETRGFVLPRGQEGDIIREIKVEVERIVKTFAKKGDFGNISKEIERSVKSILKKTVKPPMVISSVLTEK</sequence>
<protein>
    <recommendedName>
        <fullName evidence="9">Ribonuclease J</fullName>
        <shortName evidence="9">RNase J</shortName>
        <ecNumber evidence="9">3.1.-.-</ecNumber>
    </recommendedName>
</protein>
<feature type="binding site" evidence="12">
    <location>
        <position position="47"/>
    </location>
    <ligand>
        <name>Ca(2+)</name>
        <dbReference type="ChEBI" id="CHEBI:29108"/>
    </ligand>
</feature>
<reference evidence="14 15" key="1">
    <citation type="submission" date="2018-01" db="EMBL/GenBank/DDBJ databases">
        <title>Metagenomic assembled genomes from two thermal pools in the Uzon Caldera, Kamchatka, Russia.</title>
        <authorList>
            <person name="Wilkins L."/>
            <person name="Ettinger C."/>
        </authorList>
    </citation>
    <scope>NUCLEOTIDE SEQUENCE [LARGE SCALE GENOMIC DNA]</scope>
    <source>
        <strain evidence="14">ARK-10</strain>
    </source>
</reference>
<comment type="similarity">
    <text evidence="9">Belongs to the metallo-beta-lactamase superfamily. RNA-metabolizing metallo-beta-lactamase-like family. Bacterial RNase J subfamily.</text>
</comment>
<dbReference type="GO" id="GO:0005737">
    <property type="term" value="C:cytoplasm"/>
    <property type="evidence" value="ECO:0007669"/>
    <property type="project" value="UniProtKB-SubCell"/>
</dbReference>
<keyword evidence="7 9" id="KW-0269">Exonuclease</keyword>
<keyword evidence="6 12" id="KW-0862">Zinc</keyword>
<dbReference type="Pfam" id="PF22505">
    <property type="entry name" value="RNase_J_b_CASP"/>
    <property type="match status" value="1"/>
</dbReference>
<dbReference type="SUPFAM" id="SSF56281">
    <property type="entry name" value="Metallo-hydrolase/oxidoreductase"/>
    <property type="match status" value="1"/>
</dbReference>
<dbReference type="Proteomes" id="UP000236910">
    <property type="component" value="Unassembled WGS sequence"/>
</dbReference>
<comment type="cofactor">
    <cofactor evidence="12">
        <name>Zn(2+)</name>
        <dbReference type="ChEBI" id="CHEBI:29105"/>
    </cofactor>
    <text evidence="12">Binds 2 Zn(2+) ions per subunit. It is not clear if Zn(2+) or Mg(2+) is physiologically important.</text>
</comment>
<dbReference type="Pfam" id="PF07521">
    <property type="entry name" value="RMMBL"/>
    <property type="match status" value="1"/>
</dbReference>
<keyword evidence="5 9" id="KW-0378">Hydrolase</keyword>
<evidence type="ECO:0000256" key="2">
    <source>
        <dbReference type="ARBA" id="ARBA00022722"/>
    </source>
</evidence>
<dbReference type="GO" id="GO:0008270">
    <property type="term" value="F:zinc ion binding"/>
    <property type="evidence" value="ECO:0007669"/>
    <property type="project" value="InterPro"/>
</dbReference>
<dbReference type="CDD" id="cd07714">
    <property type="entry name" value="RNaseJ_MBL-fold"/>
    <property type="match status" value="1"/>
</dbReference>
<keyword evidence="2 9" id="KW-0540">Nuclease</keyword>
<keyword evidence="3 12" id="KW-0479">Metal-binding</keyword>
<evidence type="ECO:0000256" key="9">
    <source>
        <dbReference type="HAMAP-Rule" id="MF_01491"/>
    </source>
</evidence>
<dbReference type="InterPro" id="IPR036866">
    <property type="entry name" value="RibonucZ/Hydroxyglut_hydro"/>
</dbReference>
<dbReference type="InterPro" id="IPR030854">
    <property type="entry name" value="RNase_J_bac"/>
</dbReference>
<dbReference type="AlphaFoldDB" id="A0A2J6X759"/>
<dbReference type="GO" id="GO:0003723">
    <property type="term" value="F:RNA binding"/>
    <property type="evidence" value="ECO:0007669"/>
    <property type="project" value="UniProtKB-UniRule"/>
</dbReference>
<dbReference type="InterPro" id="IPR001279">
    <property type="entry name" value="Metallo-B-lactamas"/>
</dbReference>
<feature type="binding site" evidence="11">
    <location>
        <begin position="229"/>
        <end position="231"/>
    </location>
    <ligand>
        <name>substrate</name>
    </ligand>
</feature>
<dbReference type="Gene3D" id="3.60.15.10">
    <property type="entry name" value="Ribonuclease Z/Hydroxyacylglutathione hydrolase-like"/>
    <property type="match status" value="1"/>
</dbReference>
<dbReference type="InterPro" id="IPR041636">
    <property type="entry name" value="RNase_J_C"/>
</dbReference>
<feature type="domain" description="Metallo-beta-lactamase" evidence="13">
    <location>
        <begin position="17"/>
        <end position="212"/>
    </location>
</feature>
<evidence type="ECO:0000256" key="1">
    <source>
        <dbReference type="ARBA" id="ARBA00022490"/>
    </source>
</evidence>
<comment type="cofactor">
    <cofactor evidence="12">
        <name>Ca(2+)</name>
        <dbReference type="ChEBI" id="CHEBI:29108"/>
    </cofactor>
    <text evidence="12">Binds 1 Ca(2+) cation per subunit. Seen in 1 crystal structure, it is not clear if it is physiologically important.</text>
</comment>
<dbReference type="PANTHER" id="PTHR43694:SF1">
    <property type="entry name" value="RIBONUCLEASE J"/>
    <property type="match status" value="1"/>
</dbReference>
<gene>
    <name evidence="9" type="primary">rnj</name>
    <name evidence="14" type="ORF">C0175_02990</name>
</gene>
<evidence type="ECO:0000256" key="10">
    <source>
        <dbReference type="PIRSR" id="PIRSR004803-1"/>
    </source>
</evidence>
<comment type="subcellular location">
    <subcellularLocation>
        <location evidence="9">Cytoplasm</location>
    </subcellularLocation>
</comment>
<dbReference type="GO" id="GO:0004521">
    <property type="term" value="F:RNA endonuclease activity"/>
    <property type="evidence" value="ECO:0007669"/>
    <property type="project" value="UniProtKB-UniRule"/>
</dbReference>
<dbReference type="Pfam" id="PF00753">
    <property type="entry name" value="Lactamase_B"/>
    <property type="match status" value="1"/>
</dbReference>
<dbReference type="PIRSF" id="PIRSF004803">
    <property type="entry name" value="RnjA"/>
    <property type="match status" value="1"/>
</dbReference>
<keyword evidence="8 9" id="KW-0694">RNA-binding</keyword>
<feature type="active site" description="Proton acceptor" evidence="10">
    <location>
        <position position="365"/>
    </location>
</feature>
<feature type="binding site" evidence="12">
    <location>
        <position position="75"/>
    </location>
    <ligand>
        <name>Zn(2+)</name>
        <dbReference type="ChEBI" id="CHEBI:29105"/>
        <label>1</label>
        <note>catalytic</note>
    </ligand>
</feature>
<proteinExistence type="inferred from homology"/>
<dbReference type="EC" id="3.1.-.-" evidence="9"/>
<name>A0A2J6X759_9BACT</name>
<evidence type="ECO:0000256" key="6">
    <source>
        <dbReference type="ARBA" id="ARBA00022833"/>
    </source>
</evidence>
<keyword evidence="12" id="KW-0106">Calcium</keyword>